<evidence type="ECO:0000313" key="4">
    <source>
        <dbReference type="Proteomes" id="UP001501425"/>
    </source>
</evidence>
<keyword evidence="1" id="KW-1133">Transmembrane helix</keyword>
<reference evidence="2" key="2">
    <citation type="submission" date="2023-12" db="EMBL/GenBank/DDBJ databases">
        <authorList>
            <person name="Sun Q."/>
            <person name="Inoue M."/>
        </authorList>
    </citation>
    <scope>NUCLEOTIDE SEQUENCE</scope>
    <source>
        <strain evidence="2">JCM 14265</strain>
    </source>
</reference>
<feature type="transmembrane region" description="Helical" evidence="1">
    <location>
        <begin position="74"/>
        <end position="99"/>
    </location>
</feature>
<sequence>MVSISGGVVFLAGQAAVLGVLVAAVLAYRRAGVALAWATVYGALLGQNADHYLLGLPGRPLGERVVALVGLDGLVFVGVEALALGTIAWVVGAGGRLAVERVRAA</sequence>
<dbReference type="Proteomes" id="UP001567571">
    <property type="component" value="Unassembled WGS sequence"/>
</dbReference>
<feature type="transmembrane region" description="Helical" evidence="1">
    <location>
        <begin position="6"/>
        <end position="28"/>
    </location>
</feature>
<keyword evidence="5" id="KW-1185">Reference proteome</keyword>
<feature type="transmembrane region" description="Helical" evidence="1">
    <location>
        <begin position="35"/>
        <end position="54"/>
    </location>
</feature>
<reference evidence="3 5" key="3">
    <citation type="submission" date="2024-06" db="EMBL/GenBank/DDBJ databases">
        <title>Halorubrum miltondacostae sp. nov., a potential PHA producer isolated from an inland solar saltern in Rio Maior, Portugal.</title>
        <authorList>
            <person name="Albuquerque L."/>
            <person name="Viver T."/>
            <person name="Barroso C."/>
            <person name="Claudino R."/>
            <person name="Galvan M."/>
            <person name="Simoes G."/>
            <person name="Lobo Da Cunha A."/>
            <person name="Egas C."/>
        </authorList>
    </citation>
    <scope>NUCLEOTIDE SEQUENCE [LARGE SCALE GENOMIC DNA]</scope>
    <source>
        <strain evidence="3 5">DSM 18646</strain>
    </source>
</reference>
<accession>A0AAV3SNM4</accession>
<evidence type="ECO:0008006" key="6">
    <source>
        <dbReference type="Google" id="ProtNLM"/>
    </source>
</evidence>
<dbReference type="Proteomes" id="UP001501425">
    <property type="component" value="Unassembled WGS sequence"/>
</dbReference>
<keyword evidence="1" id="KW-0812">Transmembrane</keyword>
<name>A0AAV3SNM4_9EURY</name>
<evidence type="ECO:0000313" key="3">
    <source>
        <dbReference type="EMBL" id="MEZ3166053.1"/>
    </source>
</evidence>
<comment type="caution">
    <text evidence="2">The sequence shown here is derived from an EMBL/GenBank/DDBJ whole genome shotgun (WGS) entry which is preliminary data.</text>
</comment>
<dbReference type="EMBL" id="JBEDNW010000001">
    <property type="protein sequence ID" value="MEZ3166053.1"/>
    <property type="molecule type" value="Genomic_DNA"/>
</dbReference>
<evidence type="ECO:0000313" key="2">
    <source>
        <dbReference type="EMBL" id="GAA0531265.1"/>
    </source>
</evidence>
<keyword evidence="1" id="KW-0472">Membrane</keyword>
<organism evidence="2 4">
    <name type="scientific">Halorubrum ejinorense</name>
    <dbReference type="NCBI Taxonomy" id="425309"/>
    <lineage>
        <taxon>Archaea</taxon>
        <taxon>Methanobacteriati</taxon>
        <taxon>Methanobacteriota</taxon>
        <taxon>Stenosarchaea group</taxon>
        <taxon>Halobacteria</taxon>
        <taxon>Halobacteriales</taxon>
        <taxon>Haloferacaceae</taxon>
        <taxon>Halorubrum</taxon>
    </lineage>
</organism>
<proteinExistence type="predicted"/>
<gene>
    <name evidence="3" type="ORF">ABNG02_01780</name>
    <name evidence="2" type="ORF">GCM10008994_02340</name>
</gene>
<reference evidence="2" key="1">
    <citation type="journal article" date="2014" name="Int. J. Syst. Evol. Microbiol.">
        <title>Complete genome sequence of Corynebacterium casei LMG S-19264T (=DSM 44701T), isolated from a smear-ripened cheese.</title>
        <authorList>
            <consortium name="US DOE Joint Genome Institute (JGI-PGF)"/>
            <person name="Walter F."/>
            <person name="Albersmeier A."/>
            <person name="Kalinowski J."/>
            <person name="Ruckert C."/>
        </authorList>
    </citation>
    <scope>NUCLEOTIDE SEQUENCE</scope>
    <source>
        <strain evidence="2">JCM 14265</strain>
    </source>
</reference>
<evidence type="ECO:0000313" key="5">
    <source>
        <dbReference type="Proteomes" id="UP001567571"/>
    </source>
</evidence>
<dbReference type="EMBL" id="BAAADQ010000001">
    <property type="protein sequence ID" value="GAA0531265.1"/>
    <property type="molecule type" value="Genomic_DNA"/>
</dbReference>
<dbReference type="AlphaFoldDB" id="A0AAV3SNM4"/>
<evidence type="ECO:0000256" key="1">
    <source>
        <dbReference type="SAM" id="Phobius"/>
    </source>
</evidence>
<protein>
    <recommendedName>
        <fullName evidence="6">Lycopene cyclase domain-containing protein</fullName>
    </recommendedName>
</protein>